<dbReference type="PROSITE" id="PS51755">
    <property type="entry name" value="OMPR_PHOB"/>
    <property type="match status" value="1"/>
</dbReference>
<evidence type="ECO:0000256" key="6">
    <source>
        <dbReference type="ARBA" id="ARBA00023125"/>
    </source>
</evidence>
<keyword evidence="2" id="KW-0963">Cytoplasm</keyword>
<name>A1K1G7_AZOSB</name>
<dbReference type="Pfam" id="PF00072">
    <property type="entry name" value="Response_reg"/>
    <property type="match status" value="1"/>
</dbReference>
<evidence type="ECO:0000259" key="10">
    <source>
        <dbReference type="PROSITE" id="PS50110"/>
    </source>
</evidence>
<dbReference type="InterPro" id="IPR001867">
    <property type="entry name" value="OmpR/PhoB-type_DNA-bd"/>
</dbReference>
<dbReference type="EMBL" id="AM406670">
    <property type="protein sequence ID" value="CAL92672.1"/>
    <property type="molecule type" value="Genomic_DNA"/>
</dbReference>
<dbReference type="FunFam" id="1.10.10.10:FF:000099">
    <property type="entry name" value="Two-component system response regulator TorR"/>
    <property type="match status" value="1"/>
</dbReference>
<dbReference type="GO" id="GO:0005829">
    <property type="term" value="C:cytosol"/>
    <property type="evidence" value="ECO:0007669"/>
    <property type="project" value="TreeGrafter"/>
</dbReference>
<dbReference type="STRING" id="62928.azo0054"/>
<reference evidence="12 13" key="1">
    <citation type="journal article" date="2006" name="Nat. Biotechnol.">
        <title>Complete genome of the mutualistic, N2-fixing grass endophyte Azoarcus sp. strain BH72.</title>
        <authorList>
            <person name="Krause A."/>
            <person name="Ramakumar A."/>
            <person name="Bartels D."/>
            <person name="Battistoni F."/>
            <person name="Bekel T."/>
            <person name="Boch J."/>
            <person name="Boehm M."/>
            <person name="Friedrich F."/>
            <person name="Hurek T."/>
            <person name="Krause L."/>
            <person name="Linke B."/>
            <person name="McHardy A.C."/>
            <person name="Sarkar A."/>
            <person name="Schneiker S."/>
            <person name="Syed A.A."/>
            <person name="Thauer R."/>
            <person name="Vorhoelter F.-J."/>
            <person name="Weidner S."/>
            <person name="Puehler A."/>
            <person name="Reinhold-Hurek B."/>
            <person name="Kaiser O."/>
            <person name="Goesmann A."/>
        </authorList>
    </citation>
    <scope>NUCLEOTIDE SEQUENCE [LARGE SCALE GENOMIC DNA]</scope>
    <source>
        <strain evidence="12 13">BH72</strain>
    </source>
</reference>
<dbReference type="Gene3D" id="3.40.50.2300">
    <property type="match status" value="1"/>
</dbReference>
<dbReference type="KEGG" id="aoa:dqs_0064"/>
<dbReference type="SMART" id="SM00448">
    <property type="entry name" value="REC"/>
    <property type="match status" value="1"/>
</dbReference>
<dbReference type="Gene3D" id="1.10.10.10">
    <property type="entry name" value="Winged helix-like DNA-binding domain superfamily/Winged helix DNA-binding domain"/>
    <property type="match status" value="1"/>
</dbReference>
<keyword evidence="3 8" id="KW-0597">Phosphoprotein</keyword>
<dbReference type="PANTHER" id="PTHR48111">
    <property type="entry name" value="REGULATOR OF RPOS"/>
    <property type="match status" value="1"/>
</dbReference>
<evidence type="ECO:0000313" key="12">
    <source>
        <dbReference type="EMBL" id="CAL92672.1"/>
    </source>
</evidence>
<dbReference type="SUPFAM" id="SSF52172">
    <property type="entry name" value="CheY-like"/>
    <property type="match status" value="1"/>
</dbReference>
<dbReference type="PROSITE" id="PS50110">
    <property type="entry name" value="RESPONSE_REGULATORY"/>
    <property type="match status" value="1"/>
</dbReference>
<keyword evidence="5" id="KW-0805">Transcription regulation</keyword>
<dbReference type="InterPro" id="IPR016032">
    <property type="entry name" value="Sig_transdc_resp-reg_C-effctor"/>
</dbReference>
<dbReference type="GO" id="GO:0000976">
    <property type="term" value="F:transcription cis-regulatory region binding"/>
    <property type="evidence" value="ECO:0007669"/>
    <property type="project" value="TreeGrafter"/>
</dbReference>
<evidence type="ECO:0000256" key="5">
    <source>
        <dbReference type="ARBA" id="ARBA00023015"/>
    </source>
</evidence>
<feature type="domain" description="Response regulatory" evidence="10">
    <location>
        <begin position="6"/>
        <end position="122"/>
    </location>
</feature>
<dbReference type="GO" id="GO:0006355">
    <property type="term" value="P:regulation of DNA-templated transcription"/>
    <property type="evidence" value="ECO:0007669"/>
    <property type="project" value="InterPro"/>
</dbReference>
<evidence type="ECO:0000256" key="9">
    <source>
        <dbReference type="PROSITE-ProRule" id="PRU01091"/>
    </source>
</evidence>
<dbReference type="PANTHER" id="PTHR48111:SF4">
    <property type="entry name" value="DNA-BINDING DUAL TRANSCRIPTIONAL REGULATOR OMPR"/>
    <property type="match status" value="1"/>
</dbReference>
<evidence type="ECO:0000256" key="3">
    <source>
        <dbReference type="ARBA" id="ARBA00022553"/>
    </source>
</evidence>
<dbReference type="eggNOG" id="COG0745">
    <property type="taxonomic scope" value="Bacteria"/>
</dbReference>
<dbReference type="KEGG" id="azo:azo0054"/>
<feature type="DNA-binding region" description="OmpR/PhoB-type" evidence="9">
    <location>
        <begin position="138"/>
        <end position="238"/>
    </location>
</feature>
<dbReference type="AlphaFoldDB" id="A1K1G7"/>
<evidence type="ECO:0000256" key="4">
    <source>
        <dbReference type="ARBA" id="ARBA00023012"/>
    </source>
</evidence>
<keyword evidence="7" id="KW-0804">Transcription</keyword>
<feature type="modified residue" description="4-aspartylphosphate" evidence="8">
    <location>
        <position position="55"/>
    </location>
</feature>
<dbReference type="Pfam" id="PF00486">
    <property type="entry name" value="Trans_reg_C"/>
    <property type="match status" value="1"/>
</dbReference>
<evidence type="ECO:0000256" key="2">
    <source>
        <dbReference type="ARBA" id="ARBA00022490"/>
    </source>
</evidence>
<dbReference type="SUPFAM" id="SSF46894">
    <property type="entry name" value="C-terminal effector domain of the bipartite response regulators"/>
    <property type="match status" value="1"/>
</dbReference>
<evidence type="ECO:0000256" key="1">
    <source>
        <dbReference type="ARBA" id="ARBA00004496"/>
    </source>
</evidence>
<dbReference type="SMART" id="SM00862">
    <property type="entry name" value="Trans_reg_C"/>
    <property type="match status" value="1"/>
</dbReference>
<dbReference type="CDD" id="cd17574">
    <property type="entry name" value="REC_OmpR"/>
    <property type="match status" value="1"/>
</dbReference>
<proteinExistence type="predicted"/>
<keyword evidence="4" id="KW-0902">Two-component regulatory system</keyword>
<dbReference type="Gene3D" id="6.10.250.690">
    <property type="match status" value="1"/>
</dbReference>
<dbReference type="GO" id="GO:0000156">
    <property type="term" value="F:phosphorelay response regulator activity"/>
    <property type="evidence" value="ECO:0007669"/>
    <property type="project" value="TreeGrafter"/>
</dbReference>
<keyword evidence="13" id="KW-1185">Reference proteome</keyword>
<keyword evidence="6 9" id="KW-0238">DNA-binding</keyword>
<protein>
    <submittedName>
        <fullName evidence="12">Probable two-component response regulator</fullName>
    </submittedName>
</protein>
<evidence type="ECO:0000313" key="13">
    <source>
        <dbReference type="Proteomes" id="UP000002588"/>
    </source>
</evidence>
<feature type="domain" description="OmpR/PhoB-type" evidence="11">
    <location>
        <begin position="138"/>
        <end position="238"/>
    </location>
</feature>
<dbReference type="OrthoDB" id="165980at2"/>
<dbReference type="InterPro" id="IPR001789">
    <property type="entry name" value="Sig_transdc_resp-reg_receiver"/>
</dbReference>
<gene>
    <name evidence="12" type="primary">rstA</name>
    <name evidence="12" type="ordered locus">azo0054</name>
</gene>
<sequence length="256" mass="28323">MNRPDHVLIVDDDPDIRDLLADYLGKQALQVSAAADGRQMRAALLAGPVDVVVLDLMLPGEDGMALFRWLRETPAHAQIPVVMLTARADDVDRIIGLEMGADDYLGKPFVARELLARVRAVLRRARMLPPGTVRTEVARYLAFGDWLLDTVERHLVARGGTVTLLQAAEYTLLRFLLDHPQCVVNRDQLLVGLAGREADVFDRSIDLRVSRLRKRLGDDAREPAYIKTVRNEGYVLCKTVAAHVTRPPGFGDGDGA</sequence>
<organism evidence="12 13">
    <name type="scientific">Azoarcus sp. (strain BH72)</name>
    <dbReference type="NCBI Taxonomy" id="418699"/>
    <lineage>
        <taxon>Bacteria</taxon>
        <taxon>Pseudomonadati</taxon>
        <taxon>Pseudomonadota</taxon>
        <taxon>Betaproteobacteria</taxon>
        <taxon>Rhodocyclales</taxon>
        <taxon>Zoogloeaceae</taxon>
        <taxon>Azoarcus</taxon>
    </lineage>
</organism>
<evidence type="ECO:0000259" key="11">
    <source>
        <dbReference type="PROSITE" id="PS51755"/>
    </source>
</evidence>
<evidence type="ECO:0000256" key="8">
    <source>
        <dbReference type="PROSITE-ProRule" id="PRU00169"/>
    </source>
</evidence>
<dbReference type="InterPro" id="IPR011006">
    <property type="entry name" value="CheY-like_superfamily"/>
</dbReference>
<dbReference type="CDD" id="cd00383">
    <property type="entry name" value="trans_reg_C"/>
    <property type="match status" value="1"/>
</dbReference>
<dbReference type="InterPro" id="IPR036388">
    <property type="entry name" value="WH-like_DNA-bd_sf"/>
</dbReference>
<dbReference type="HOGENOM" id="CLU_000445_30_4_4"/>
<accession>A1K1G7</accession>
<dbReference type="GO" id="GO:0032993">
    <property type="term" value="C:protein-DNA complex"/>
    <property type="evidence" value="ECO:0007669"/>
    <property type="project" value="TreeGrafter"/>
</dbReference>
<dbReference type="Proteomes" id="UP000002588">
    <property type="component" value="Chromosome"/>
</dbReference>
<dbReference type="InterPro" id="IPR039420">
    <property type="entry name" value="WalR-like"/>
</dbReference>
<comment type="subcellular location">
    <subcellularLocation>
        <location evidence="1">Cytoplasm</location>
    </subcellularLocation>
</comment>
<dbReference type="RefSeq" id="WP_011763791.1">
    <property type="nucleotide sequence ID" value="NC_008702.1"/>
</dbReference>
<evidence type="ECO:0000256" key="7">
    <source>
        <dbReference type="ARBA" id="ARBA00023163"/>
    </source>
</evidence>